<evidence type="ECO:0000256" key="5">
    <source>
        <dbReference type="PROSITE-ProRule" id="PRU00520"/>
    </source>
</evidence>
<evidence type="ECO:0000256" key="6">
    <source>
        <dbReference type="RuleBase" id="RU004168"/>
    </source>
</evidence>
<dbReference type="EC" id="3.6.1.7" evidence="2 5"/>
<accession>A0A1D2LZE8</accession>
<dbReference type="OrthoDB" id="9808093at2"/>
<reference evidence="11" key="3">
    <citation type="submission" date="2018-04" db="EMBL/GenBank/DDBJ databases">
        <authorList>
            <person name="Illikoud N."/>
        </authorList>
    </citation>
    <scope>NUCLEOTIDE SEQUENCE [LARGE SCALE GENOMIC DNA]</scope>
</reference>
<feature type="domain" description="Acylphosphatase-like" evidence="7">
    <location>
        <begin position="6"/>
        <end position="94"/>
    </location>
</feature>
<dbReference type="RefSeq" id="WP_051457210.1">
    <property type="nucleotide sequence ID" value="NZ_CBCPHX010000008.1"/>
</dbReference>
<feature type="active site" evidence="5">
    <location>
        <position position="21"/>
    </location>
</feature>
<evidence type="ECO:0000256" key="1">
    <source>
        <dbReference type="ARBA" id="ARBA00005614"/>
    </source>
</evidence>
<dbReference type="InterPro" id="IPR001792">
    <property type="entry name" value="Acylphosphatase-like_dom"/>
</dbReference>
<evidence type="ECO:0000313" key="9">
    <source>
        <dbReference type="EMBL" id="SPP28350.1"/>
    </source>
</evidence>
<dbReference type="PROSITE" id="PS51160">
    <property type="entry name" value="ACYLPHOSPHATASE_3"/>
    <property type="match status" value="1"/>
</dbReference>
<dbReference type="PANTHER" id="PTHR47268:SF4">
    <property type="entry name" value="ACYLPHOSPHATASE"/>
    <property type="match status" value="1"/>
</dbReference>
<evidence type="ECO:0000256" key="3">
    <source>
        <dbReference type="ARBA" id="ARBA00015991"/>
    </source>
</evidence>
<protein>
    <recommendedName>
        <fullName evidence="3 5">acylphosphatase</fullName>
        <ecNumber evidence="2 5">3.6.1.7</ecNumber>
    </recommendedName>
</protein>
<sequence>MDNLTTCEIQAYGTVQGVGFRYGTLFIARSLGLSGWVKNMPDYSVLIHVKGNKHDIITFIDKLKKGPTPSARVTKLETTWDIEPPIQTDFTIIY</sequence>
<dbReference type="Pfam" id="PF00708">
    <property type="entry name" value="Acylphosphatase"/>
    <property type="match status" value="1"/>
</dbReference>
<reference evidence="9" key="2">
    <citation type="submission" date="2018-04" db="EMBL/GenBank/DDBJ databases">
        <authorList>
            <person name="Go L.Y."/>
            <person name="Mitchell J.A."/>
        </authorList>
    </citation>
    <scope>NUCLEOTIDE SEQUENCE</scope>
    <source>
        <strain evidence="9">BSAS1 3</strain>
    </source>
</reference>
<keyword evidence="10" id="KW-1185">Reference proteome</keyword>
<gene>
    <name evidence="9" type="primary">acyP</name>
    <name evidence="9" type="ORF">BTBSAS_20220</name>
    <name evidence="8" type="ORF">CNY62_01145</name>
</gene>
<dbReference type="Proteomes" id="UP000243591">
    <property type="component" value="Chromosome"/>
</dbReference>
<dbReference type="Gene3D" id="3.30.70.100">
    <property type="match status" value="1"/>
</dbReference>
<dbReference type="Proteomes" id="UP000270190">
    <property type="component" value="Unassembled WGS sequence"/>
</dbReference>
<feature type="active site" evidence="5">
    <location>
        <position position="39"/>
    </location>
</feature>
<evidence type="ECO:0000256" key="2">
    <source>
        <dbReference type="ARBA" id="ARBA00012150"/>
    </source>
</evidence>
<dbReference type="GeneID" id="66538274"/>
<keyword evidence="5 9" id="KW-0378">Hydrolase</keyword>
<organism evidence="8 10">
    <name type="scientific">Brochothrix thermosphacta</name>
    <name type="common">Microbacterium thermosphactum</name>
    <dbReference type="NCBI Taxonomy" id="2756"/>
    <lineage>
        <taxon>Bacteria</taxon>
        <taxon>Bacillati</taxon>
        <taxon>Bacillota</taxon>
        <taxon>Bacilli</taxon>
        <taxon>Bacillales</taxon>
        <taxon>Listeriaceae</taxon>
        <taxon>Brochothrix</taxon>
    </lineage>
</organism>
<reference evidence="8 10" key="1">
    <citation type="submission" date="2017-09" db="EMBL/GenBank/DDBJ databases">
        <title>Complete Genome Sequences of Two Strains of the Meat Spoilage Bacterium Brochothrix thermosphacta Isolated from Ground Chicken.</title>
        <authorList>
            <person name="Paoli G.C."/>
            <person name="Wijey C."/>
            <person name="Chen C.-Y."/>
            <person name="Nguyen L."/>
            <person name="Yan X."/>
            <person name="Irwin P.L."/>
        </authorList>
    </citation>
    <scope>NUCLEOTIDE SEQUENCE [LARGE SCALE GENOMIC DNA]</scope>
    <source>
        <strain evidence="8 10">BI</strain>
    </source>
</reference>
<evidence type="ECO:0000313" key="10">
    <source>
        <dbReference type="Proteomes" id="UP000243591"/>
    </source>
</evidence>
<dbReference type="PANTHER" id="PTHR47268">
    <property type="entry name" value="ACYLPHOSPHATASE"/>
    <property type="match status" value="1"/>
</dbReference>
<dbReference type="PRINTS" id="PR00112">
    <property type="entry name" value="ACYLPHPHTASE"/>
</dbReference>
<dbReference type="STRING" id="2756.BFR44_02370"/>
<evidence type="ECO:0000259" key="7">
    <source>
        <dbReference type="PROSITE" id="PS51160"/>
    </source>
</evidence>
<dbReference type="EMBL" id="CP023483">
    <property type="protein sequence ID" value="ATF25096.1"/>
    <property type="molecule type" value="Genomic_DNA"/>
</dbReference>
<dbReference type="EMBL" id="OUNC01000012">
    <property type="protein sequence ID" value="SPP28350.1"/>
    <property type="molecule type" value="Genomic_DNA"/>
</dbReference>
<comment type="catalytic activity">
    <reaction evidence="4 5">
        <text>an acyl phosphate + H2O = a carboxylate + phosphate + H(+)</text>
        <dbReference type="Rhea" id="RHEA:14965"/>
        <dbReference type="ChEBI" id="CHEBI:15377"/>
        <dbReference type="ChEBI" id="CHEBI:15378"/>
        <dbReference type="ChEBI" id="CHEBI:29067"/>
        <dbReference type="ChEBI" id="CHEBI:43474"/>
        <dbReference type="ChEBI" id="CHEBI:59918"/>
        <dbReference type="EC" id="3.6.1.7"/>
    </reaction>
</comment>
<proteinExistence type="inferred from homology"/>
<dbReference type="GO" id="GO:0003998">
    <property type="term" value="F:acylphosphatase activity"/>
    <property type="evidence" value="ECO:0007669"/>
    <property type="project" value="UniProtKB-EC"/>
</dbReference>
<evidence type="ECO:0000313" key="8">
    <source>
        <dbReference type="EMBL" id="ATF25096.1"/>
    </source>
</evidence>
<comment type="similarity">
    <text evidence="1 6">Belongs to the acylphosphatase family.</text>
</comment>
<evidence type="ECO:0000256" key="4">
    <source>
        <dbReference type="ARBA" id="ARBA00047645"/>
    </source>
</evidence>
<name>A0A1D2LZE8_BROTH</name>
<dbReference type="SUPFAM" id="SSF54975">
    <property type="entry name" value="Acylphosphatase/BLUF domain-like"/>
    <property type="match status" value="1"/>
</dbReference>
<dbReference type="InterPro" id="IPR020456">
    <property type="entry name" value="Acylphosphatase"/>
</dbReference>
<dbReference type="KEGG" id="bths:CNY62_01145"/>
<dbReference type="AlphaFoldDB" id="A0A1D2LZE8"/>
<evidence type="ECO:0000313" key="11">
    <source>
        <dbReference type="Proteomes" id="UP000270190"/>
    </source>
</evidence>
<dbReference type="InterPro" id="IPR036046">
    <property type="entry name" value="Acylphosphatase-like_dom_sf"/>
</dbReference>